<evidence type="ECO:0000313" key="8">
    <source>
        <dbReference type="Proteomes" id="UP000030672"/>
    </source>
</evidence>
<dbReference type="HOGENOM" id="CLU_2711485_0_0_1"/>
<dbReference type="Proteomes" id="UP000030672">
    <property type="component" value="Unassembled WGS sequence"/>
</dbReference>
<comment type="subcellular location">
    <subcellularLocation>
        <location evidence="1">Membrane</location>
        <topology evidence="1">Multi-pass membrane protein</topology>
    </subcellularLocation>
</comment>
<keyword evidence="4 6" id="KW-1133">Transmembrane helix</keyword>
<accession>A0A074VAN8</accession>
<evidence type="ECO:0000256" key="4">
    <source>
        <dbReference type="ARBA" id="ARBA00022989"/>
    </source>
</evidence>
<sequence length="73" mass="8408">RSQIERGPFWCTRFGPVANAVTVIWTVISLIFYCFPYYVPVQAAQMNYVACVLAGITLWGVAYWYLHGKSHYI</sequence>
<reference evidence="7 8" key="1">
    <citation type="journal article" date="2014" name="BMC Genomics">
        <title>Genome sequencing of four Aureobasidium pullulans varieties: biotechnological potential, stress tolerance, and description of new species.</title>
        <authorList>
            <person name="Gostin Ar C."/>
            <person name="Ohm R.A."/>
            <person name="Kogej T."/>
            <person name="Sonjak S."/>
            <person name="Turk M."/>
            <person name="Zajc J."/>
            <person name="Zalar P."/>
            <person name="Grube M."/>
            <person name="Sun H."/>
            <person name="Han J."/>
            <person name="Sharma A."/>
            <person name="Chiniquy J."/>
            <person name="Ngan C.Y."/>
            <person name="Lipzen A."/>
            <person name="Barry K."/>
            <person name="Grigoriev I.V."/>
            <person name="Gunde-Cimerman N."/>
        </authorList>
    </citation>
    <scope>NUCLEOTIDE SEQUENCE [LARGE SCALE GENOMIC DNA]</scope>
    <source>
        <strain evidence="7 8">CBS 110374</strain>
    </source>
</reference>
<name>A0A074VAN8_AURM1</name>
<dbReference type="STRING" id="1043003.A0A074VAN8"/>
<gene>
    <name evidence="7" type="ORF">M437DRAFT_18805</name>
</gene>
<evidence type="ECO:0000256" key="6">
    <source>
        <dbReference type="SAM" id="Phobius"/>
    </source>
</evidence>
<feature type="non-terminal residue" evidence="7">
    <location>
        <position position="1"/>
    </location>
</feature>
<dbReference type="RefSeq" id="XP_040874719.1">
    <property type="nucleotide sequence ID" value="XM_041018975.1"/>
</dbReference>
<dbReference type="PANTHER" id="PTHR45649:SF7">
    <property type="entry name" value="CHOLINE TRANSPORT PROTEIN"/>
    <property type="match status" value="1"/>
</dbReference>
<feature type="transmembrane region" description="Helical" evidence="6">
    <location>
        <begin position="20"/>
        <end position="39"/>
    </location>
</feature>
<dbReference type="EMBL" id="KL584875">
    <property type="protein sequence ID" value="KEQ57695.1"/>
    <property type="molecule type" value="Genomic_DNA"/>
</dbReference>
<evidence type="ECO:0008006" key="9">
    <source>
        <dbReference type="Google" id="ProtNLM"/>
    </source>
</evidence>
<proteinExistence type="predicted"/>
<feature type="non-terminal residue" evidence="7">
    <location>
        <position position="73"/>
    </location>
</feature>
<dbReference type="GO" id="GO:0016020">
    <property type="term" value="C:membrane"/>
    <property type="evidence" value="ECO:0007669"/>
    <property type="project" value="UniProtKB-SubCell"/>
</dbReference>
<keyword evidence="8" id="KW-1185">Reference proteome</keyword>
<protein>
    <recommendedName>
        <fullName evidence="9">Amino acid permease/ SLC12A domain-containing protein</fullName>
    </recommendedName>
</protein>
<dbReference type="PANTHER" id="PTHR45649">
    <property type="entry name" value="AMINO-ACID PERMEASE BAT1"/>
    <property type="match status" value="1"/>
</dbReference>
<evidence type="ECO:0000256" key="3">
    <source>
        <dbReference type="ARBA" id="ARBA00022692"/>
    </source>
</evidence>
<feature type="transmembrane region" description="Helical" evidence="6">
    <location>
        <begin position="45"/>
        <end position="66"/>
    </location>
</feature>
<dbReference type="GeneID" id="63912348"/>
<keyword evidence="3 6" id="KW-0812">Transmembrane</keyword>
<keyword evidence="2" id="KW-0813">Transport</keyword>
<evidence type="ECO:0000313" key="7">
    <source>
        <dbReference type="EMBL" id="KEQ57695.1"/>
    </source>
</evidence>
<keyword evidence="5 6" id="KW-0472">Membrane</keyword>
<dbReference type="AlphaFoldDB" id="A0A074VAN8"/>
<evidence type="ECO:0000256" key="2">
    <source>
        <dbReference type="ARBA" id="ARBA00022448"/>
    </source>
</evidence>
<evidence type="ECO:0000256" key="5">
    <source>
        <dbReference type="ARBA" id="ARBA00023136"/>
    </source>
</evidence>
<organism evidence="7 8">
    <name type="scientific">Aureobasidium melanogenum (strain CBS 110374)</name>
    <name type="common">Aureobasidium pullulans var. melanogenum</name>
    <dbReference type="NCBI Taxonomy" id="1043003"/>
    <lineage>
        <taxon>Eukaryota</taxon>
        <taxon>Fungi</taxon>
        <taxon>Dikarya</taxon>
        <taxon>Ascomycota</taxon>
        <taxon>Pezizomycotina</taxon>
        <taxon>Dothideomycetes</taxon>
        <taxon>Dothideomycetidae</taxon>
        <taxon>Dothideales</taxon>
        <taxon>Saccotheciaceae</taxon>
        <taxon>Aureobasidium</taxon>
    </lineage>
</organism>
<dbReference type="GO" id="GO:0022857">
    <property type="term" value="F:transmembrane transporter activity"/>
    <property type="evidence" value="ECO:0007669"/>
    <property type="project" value="UniProtKB-ARBA"/>
</dbReference>
<evidence type="ECO:0000256" key="1">
    <source>
        <dbReference type="ARBA" id="ARBA00004141"/>
    </source>
</evidence>